<proteinExistence type="predicted"/>
<organism evidence="1 2">
    <name type="scientific">Nocardioides furvisabuli</name>
    <dbReference type="NCBI Taxonomy" id="375542"/>
    <lineage>
        <taxon>Bacteria</taxon>
        <taxon>Bacillati</taxon>
        <taxon>Actinomycetota</taxon>
        <taxon>Actinomycetes</taxon>
        <taxon>Propionibacteriales</taxon>
        <taxon>Nocardioidaceae</taxon>
        <taxon>Nocardioides</taxon>
    </lineage>
</organism>
<protein>
    <submittedName>
        <fullName evidence="1">Uncharacterized protein</fullName>
    </submittedName>
</protein>
<gene>
    <name evidence="1" type="ORF">GCM10009726_17610</name>
</gene>
<evidence type="ECO:0000313" key="1">
    <source>
        <dbReference type="EMBL" id="GAA2105239.1"/>
    </source>
</evidence>
<reference evidence="1 2" key="1">
    <citation type="journal article" date="2019" name="Int. J. Syst. Evol. Microbiol.">
        <title>The Global Catalogue of Microorganisms (GCM) 10K type strain sequencing project: providing services to taxonomists for standard genome sequencing and annotation.</title>
        <authorList>
            <consortium name="The Broad Institute Genomics Platform"/>
            <consortium name="The Broad Institute Genome Sequencing Center for Infectious Disease"/>
            <person name="Wu L."/>
            <person name="Ma J."/>
        </authorList>
    </citation>
    <scope>NUCLEOTIDE SEQUENCE [LARGE SCALE GENOMIC DNA]</scope>
    <source>
        <strain evidence="1 2">JCM 13813</strain>
    </source>
</reference>
<evidence type="ECO:0000313" key="2">
    <source>
        <dbReference type="Proteomes" id="UP001501161"/>
    </source>
</evidence>
<comment type="caution">
    <text evidence="1">The sequence shown here is derived from an EMBL/GenBank/DDBJ whole genome shotgun (WGS) entry which is preliminary data.</text>
</comment>
<name>A0ABN2X673_9ACTN</name>
<dbReference type="Proteomes" id="UP001501161">
    <property type="component" value="Unassembled WGS sequence"/>
</dbReference>
<sequence length="97" mass="10757">MRARWARSAAPSTSVAATDAVLEQTLVTRMQVSRAEMMRKESPGDVCGPAILHRPRADQRRDSRFAPIEILYRHIVEGVKRSTALREMLPGCPSSPA</sequence>
<accession>A0ABN2X673</accession>
<dbReference type="EMBL" id="BAAAMQ010000010">
    <property type="protein sequence ID" value="GAA2105239.1"/>
    <property type="molecule type" value="Genomic_DNA"/>
</dbReference>
<keyword evidence="2" id="KW-1185">Reference proteome</keyword>